<gene>
    <name evidence="1" type="ORF">DFH01_18210</name>
</gene>
<organism evidence="1 2">
    <name type="scientific">Falsiroseomonas bella</name>
    <dbReference type="NCBI Taxonomy" id="2184016"/>
    <lineage>
        <taxon>Bacteria</taxon>
        <taxon>Pseudomonadati</taxon>
        <taxon>Pseudomonadota</taxon>
        <taxon>Alphaproteobacteria</taxon>
        <taxon>Acetobacterales</taxon>
        <taxon>Roseomonadaceae</taxon>
        <taxon>Falsiroseomonas</taxon>
    </lineage>
</organism>
<dbReference type="EMBL" id="QGNA01000004">
    <property type="protein sequence ID" value="PWS35534.1"/>
    <property type="molecule type" value="Genomic_DNA"/>
</dbReference>
<evidence type="ECO:0000313" key="2">
    <source>
        <dbReference type="Proteomes" id="UP000245765"/>
    </source>
</evidence>
<accession>A0A317F8Z2</accession>
<protein>
    <recommendedName>
        <fullName evidence="3">4-oxalocrotonate decarboxylase</fullName>
    </recommendedName>
</protein>
<dbReference type="AlphaFoldDB" id="A0A317F8Z2"/>
<dbReference type="OrthoDB" id="7275578at2"/>
<proteinExistence type="predicted"/>
<name>A0A317F8Z2_9PROT</name>
<reference evidence="2" key="1">
    <citation type="submission" date="2018-05" db="EMBL/GenBank/DDBJ databases">
        <authorList>
            <person name="Du Z."/>
            <person name="Wang X."/>
        </authorList>
    </citation>
    <scope>NUCLEOTIDE SEQUENCE [LARGE SCALE GENOMIC DNA]</scope>
    <source>
        <strain evidence="2">CQN31</strain>
    </source>
</reference>
<sequence>MASHDPAAAGRWIAEAVETGNPLAPLPTELAPTDMAEAEDTALAVLEALGIAPIGLRLVRRPEGGALAGPLIEGRLLRTGVSVAPATLRHPQVTAAVIGVLAEPLEEGADMPPVFARLHPALDIAASRFTALPEDPRLLAADLARLGLVVVGRAKVLEPGRLRVALGPKGSRARGIETDLAAAFAEAAAAARRMGGLPAGALLVVAGLALPMEPTGTLRASFGALGAAEASFAVPA</sequence>
<dbReference type="InterPro" id="IPR036663">
    <property type="entry name" value="Fumarylacetoacetase_C_sf"/>
</dbReference>
<dbReference type="Gene3D" id="3.90.850.10">
    <property type="entry name" value="Fumarylacetoacetase-like, C-terminal domain"/>
    <property type="match status" value="1"/>
</dbReference>
<evidence type="ECO:0008006" key="3">
    <source>
        <dbReference type="Google" id="ProtNLM"/>
    </source>
</evidence>
<comment type="caution">
    <text evidence="1">The sequence shown here is derived from an EMBL/GenBank/DDBJ whole genome shotgun (WGS) entry which is preliminary data.</text>
</comment>
<keyword evidence="2" id="KW-1185">Reference proteome</keyword>
<evidence type="ECO:0000313" key="1">
    <source>
        <dbReference type="EMBL" id="PWS35534.1"/>
    </source>
</evidence>
<dbReference type="Proteomes" id="UP000245765">
    <property type="component" value="Unassembled WGS sequence"/>
</dbReference>
<dbReference type="RefSeq" id="WP_109871901.1">
    <property type="nucleotide sequence ID" value="NZ_QGNA01000004.1"/>
</dbReference>
<dbReference type="GO" id="GO:0003824">
    <property type="term" value="F:catalytic activity"/>
    <property type="evidence" value="ECO:0007669"/>
    <property type="project" value="InterPro"/>
</dbReference>